<feature type="domain" description="Thiamine pyrophosphate enzyme TPP-binding" evidence="9">
    <location>
        <begin position="462"/>
        <end position="552"/>
    </location>
</feature>
<dbReference type="AlphaFoldDB" id="H6MZ66"/>
<dbReference type="NCBIfam" id="NF009588">
    <property type="entry name" value="PRK13029.1"/>
    <property type="match status" value="1"/>
</dbReference>
<feature type="domain" description="Pyruvate/ketoisovalerate oxidoreductase catalytic" evidence="8">
    <location>
        <begin position="741"/>
        <end position="928"/>
    </location>
</feature>
<dbReference type="PANTHER" id="PTHR48084">
    <property type="entry name" value="2-OXOGLUTARATE OXIDOREDUCTASE SUBUNIT KORB-RELATED"/>
    <property type="match status" value="1"/>
</dbReference>
<dbReference type="InterPro" id="IPR002869">
    <property type="entry name" value="Pyrv_flavodox_OxRed_cen"/>
</dbReference>
<dbReference type="eggNOG" id="COG1014">
    <property type="taxonomic scope" value="Bacteria"/>
</dbReference>
<dbReference type="SUPFAM" id="SSF52518">
    <property type="entry name" value="Thiamin diphosphate-binding fold (THDP-binding)"/>
    <property type="match status" value="2"/>
</dbReference>
<dbReference type="NCBIfam" id="NF009589">
    <property type="entry name" value="PRK13030.1"/>
    <property type="match status" value="1"/>
</dbReference>
<dbReference type="InterPro" id="IPR029061">
    <property type="entry name" value="THDP-binding"/>
</dbReference>
<name>H6MZ66_GORPV</name>
<dbReference type="InterPro" id="IPR011766">
    <property type="entry name" value="TPP_enzyme_TPP-bd"/>
</dbReference>
<dbReference type="PANTHER" id="PTHR48084:SF3">
    <property type="entry name" value="SUBUNIT OF PYRUVATE:FLAVODOXIN OXIDOREDUCTASE"/>
    <property type="match status" value="1"/>
</dbReference>
<evidence type="ECO:0000256" key="3">
    <source>
        <dbReference type="ARBA" id="ARBA00022982"/>
    </source>
</evidence>
<dbReference type="Pfam" id="PF02775">
    <property type="entry name" value="TPP_enzyme_C"/>
    <property type="match status" value="1"/>
</dbReference>
<dbReference type="Gene3D" id="3.40.50.920">
    <property type="match status" value="1"/>
</dbReference>
<keyword evidence="4" id="KW-0560">Oxidoreductase</keyword>
<keyword evidence="12" id="KW-1185">Reference proteome</keyword>
<evidence type="ECO:0000256" key="5">
    <source>
        <dbReference type="ARBA" id="ARBA00023004"/>
    </source>
</evidence>
<dbReference type="GO" id="GO:0051539">
    <property type="term" value="F:4 iron, 4 sulfur cluster binding"/>
    <property type="evidence" value="ECO:0007669"/>
    <property type="project" value="UniProtKB-KW"/>
</dbReference>
<dbReference type="GO" id="GO:0000287">
    <property type="term" value="F:magnesium ion binding"/>
    <property type="evidence" value="ECO:0007669"/>
    <property type="project" value="UniProtKB-ARBA"/>
</dbReference>
<dbReference type="InterPro" id="IPR002880">
    <property type="entry name" value="Pyrv_Fd/Flavodoxin_OxRdtase_N"/>
</dbReference>
<organism evidence="11 12">
    <name type="scientific">Gordonia polyisoprenivorans (strain DSM 44266 / VH2)</name>
    <dbReference type="NCBI Taxonomy" id="1112204"/>
    <lineage>
        <taxon>Bacteria</taxon>
        <taxon>Bacillati</taxon>
        <taxon>Actinomycetota</taxon>
        <taxon>Actinomycetes</taxon>
        <taxon>Mycobacteriales</taxon>
        <taxon>Gordoniaceae</taxon>
        <taxon>Gordonia</taxon>
    </lineage>
</organism>
<keyword evidence="2" id="KW-0479">Metal-binding</keyword>
<evidence type="ECO:0000313" key="11">
    <source>
        <dbReference type="EMBL" id="AFA74402.1"/>
    </source>
</evidence>
<dbReference type="Gene3D" id="3.40.50.970">
    <property type="match status" value="1"/>
</dbReference>
<evidence type="ECO:0000313" key="12">
    <source>
        <dbReference type="Proteomes" id="UP000009154"/>
    </source>
</evidence>
<dbReference type="SUPFAM" id="SSF52922">
    <property type="entry name" value="TK C-terminal domain-like"/>
    <property type="match status" value="1"/>
</dbReference>
<evidence type="ECO:0000259" key="9">
    <source>
        <dbReference type="Pfam" id="PF02775"/>
    </source>
</evidence>
<gene>
    <name evidence="11" type="ordered locus">GPOL_c33900</name>
</gene>
<dbReference type="InterPro" id="IPR009014">
    <property type="entry name" value="Transketo_C/PFOR_II"/>
</dbReference>
<evidence type="ECO:0000259" key="10">
    <source>
        <dbReference type="Pfam" id="PF20169"/>
    </source>
</evidence>
<dbReference type="STRING" id="1112204.GPOL_c33900"/>
<dbReference type="GeneID" id="90160411"/>
<protein>
    <submittedName>
        <fullName evidence="11">Putative indolepyruvate ferredoxin oxidoreductase</fullName>
    </submittedName>
</protein>
<keyword evidence="11" id="KW-0670">Pyruvate</keyword>
<sequence>MTADTAAAPAVSSSDPTPSALDERYRAEQGTVQLTGLQALVRLPFDVLRAEHRAGRSTRVFISGYEGSPLAGYDLELQRHQDLIDETELVFRPGVNEELAATAVQGSQLASQSEDKTVDGVVGFWYGKSPGLDRASDALRHANLMGTAPTGGAVALVGDDPSAKSSTVPGASEALLAELGMPVLYPADPQEALDLGLHAVAMSRASGLWVGMKIATNVADGFGSVQLGNNTTLPEPPPEAVVDHVISAKLAQPVIGTLERSRETTRLDAAKAYGIHHGLNRIHRCRPGQRVGVVAAGKTFLDVRAALDRLGLTADSPEGSSLRLLQLRMVFPLDQAQIREFAEGLDEVIVVEEKRAFIETAMKDALYASAHCPDISGKRDPAGAALFPIDGELDVDKVVAGLSRRLGARDGFPGVRAAGSATRPVPGLLRSLPLLARTPYFCSGCPHNSSTRVPTGSLVGAGIGCHAMVAMMDPSIVGDVTGLTQMGGEGAQWIGMQPFVDHDHLFQNLGDGTFHHSGSLAIRAAIAAQVNITYKLLYNSAVAMTGGQQAVGLMTVPQICRALLAEGVVRIIVTTDDTKRYRRIRLPRGVDVMDRDRLDDAQRALAATTGVTVLIHDQECATELRRKRRRRLAPQPEKTVVINERVCEGCGDCGRKSNCLSVQPVPTEFGRKTAIDQSSCNRDYTCLDGDCPAFMTVTVPKNGTQPTAASPRTETLDADAFTDPLPPSPKRAHAIRITGVGGTGVVTLAQTLGQAATLAGLSVRALDQTGLAQKGGAVVSDLRLSAHDEPAAHKLASGECDLYLACDLLVGAGDAYLSVASPEHTTAVVSSSRVPTGSMVVDTGITFPDDTQTIEKIRAATSPDGLFLDARSASETLLGDEQYANVLLAGIAYQKGAIPIPASSIEEALRLNGVKVDANLQAFRRGRQFVADPDAFAAAVGTDSSPDNVLSPRGRAIAARVRTTPGSELQRLVEHRVGELISFQNAAYAKRYADLIELVRSAEEHATPGETGLAEAAAWSLHKLMAYKDEYEVARLLLGPAGADAATGIVGPGARVSYRLHPPMLRELGMKHKISLGPWSRPVLRALAASRRLRGTALDPFGRAHVRRVERELVGEFEAVLRELAATLTPANHAHAIAIAQLPDMVRGYEQVKLDNVADYRGRLAELRGAAVVAVTA</sequence>
<dbReference type="RefSeq" id="WP_014360829.1">
    <property type="nucleotide sequence ID" value="NC_016906.1"/>
</dbReference>
<evidence type="ECO:0000256" key="2">
    <source>
        <dbReference type="ARBA" id="ARBA00022485"/>
    </source>
</evidence>
<keyword evidence="3" id="KW-0249">Electron transport</keyword>
<keyword evidence="5" id="KW-0408">Iron</keyword>
<accession>H6MZ66</accession>
<keyword evidence="2" id="KW-0004">4Fe-4S</keyword>
<dbReference type="HOGENOM" id="CLU_009166_1_0_11"/>
<reference evidence="11 12" key="1">
    <citation type="journal article" date="2012" name="Appl. Environ. Microbiol.">
        <title>Involvement of two latex-clearing proteins during rubber degradation and insights into the subsequent degradation pathway revealed by the genome sequence of Gordonia polyisoprenivorans strain VH2.</title>
        <authorList>
            <person name="Hiessl S."/>
            <person name="Schuldes J."/>
            <person name="Thurmer A."/>
            <person name="Halbsguth T."/>
            <person name="Broker D."/>
            <person name="Angelov A."/>
            <person name="Liebl W."/>
            <person name="Daniel R."/>
            <person name="Steinbuchel A."/>
        </authorList>
    </citation>
    <scope>NUCLEOTIDE SEQUENCE [LARGE SCALE GENOMIC DNA]</scope>
    <source>
        <strain evidence="12">DSM 44266 / VH2</strain>
    </source>
</reference>
<dbReference type="InterPro" id="IPR046667">
    <property type="entry name" value="DUF6537"/>
</dbReference>
<dbReference type="eggNOG" id="COG4231">
    <property type="taxonomic scope" value="Bacteria"/>
</dbReference>
<evidence type="ECO:0000259" key="8">
    <source>
        <dbReference type="Pfam" id="PF01558"/>
    </source>
</evidence>
<dbReference type="GO" id="GO:0045333">
    <property type="term" value="P:cellular respiration"/>
    <property type="evidence" value="ECO:0007669"/>
    <property type="project" value="UniProtKB-ARBA"/>
</dbReference>
<evidence type="ECO:0000256" key="4">
    <source>
        <dbReference type="ARBA" id="ARBA00023002"/>
    </source>
</evidence>
<dbReference type="EMBL" id="CP003119">
    <property type="protein sequence ID" value="AFA74402.1"/>
    <property type="molecule type" value="Genomic_DNA"/>
</dbReference>
<evidence type="ECO:0000256" key="7">
    <source>
        <dbReference type="SAM" id="MobiDB-lite"/>
    </source>
</evidence>
<dbReference type="Pfam" id="PF20169">
    <property type="entry name" value="DUF6537"/>
    <property type="match status" value="1"/>
</dbReference>
<dbReference type="SUPFAM" id="SSF53323">
    <property type="entry name" value="Pyruvate-ferredoxin oxidoreductase, PFOR, domain III"/>
    <property type="match status" value="1"/>
</dbReference>
<dbReference type="Proteomes" id="UP000009154">
    <property type="component" value="Chromosome"/>
</dbReference>
<dbReference type="Gene3D" id="3.40.920.10">
    <property type="entry name" value="Pyruvate-ferredoxin oxidoreductase, PFOR, domain III"/>
    <property type="match status" value="1"/>
</dbReference>
<dbReference type="GO" id="GO:0016625">
    <property type="term" value="F:oxidoreductase activity, acting on the aldehyde or oxo group of donors, iron-sulfur protein as acceptor"/>
    <property type="evidence" value="ECO:0007669"/>
    <property type="project" value="UniProtKB-ARBA"/>
</dbReference>
<dbReference type="Pfam" id="PF01558">
    <property type="entry name" value="POR"/>
    <property type="match status" value="1"/>
</dbReference>
<dbReference type="GO" id="GO:0030976">
    <property type="term" value="F:thiamine pyrophosphate binding"/>
    <property type="evidence" value="ECO:0007669"/>
    <property type="project" value="InterPro"/>
</dbReference>
<dbReference type="KEGG" id="gpo:GPOL_c33900"/>
<feature type="region of interest" description="Disordered" evidence="7">
    <location>
        <begin position="1"/>
        <end position="21"/>
    </location>
</feature>
<keyword evidence="6" id="KW-0411">Iron-sulfur</keyword>
<evidence type="ECO:0000256" key="1">
    <source>
        <dbReference type="ARBA" id="ARBA00022448"/>
    </source>
</evidence>
<evidence type="ECO:0000256" key="6">
    <source>
        <dbReference type="ARBA" id="ARBA00023014"/>
    </source>
</evidence>
<keyword evidence="1" id="KW-0813">Transport</keyword>
<dbReference type="CDD" id="cd07034">
    <property type="entry name" value="TPP_PYR_PFOR_IOR-alpha_like"/>
    <property type="match status" value="1"/>
</dbReference>
<proteinExistence type="predicted"/>
<feature type="domain" description="DUF6537" evidence="10">
    <location>
        <begin position="969"/>
        <end position="1165"/>
    </location>
</feature>
<dbReference type="InterPro" id="IPR051457">
    <property type="entry name" value="2-oxoacid:Fd_oxidoreductase"/>
</dbReference>
<dbReference type="InterPro" id="IPR019752">
    <property type="entry name" value="Pyrv/ketoisovalerate_OxRed_cat"/>
</dbReference>